<keyword evidence="11" id="KW-1185">Reference proteome</keyword>
<evidence type="ECO:0000256" key="5">
    <source>
        <dbReference type="ARBA" id="ARBA00022970"/>
    </source>
</evidence>
<sequence length="293" mass="31135">MEILVLNGLLNGLIVGGVYALIGLSLTLLYGVLRIVNFAHGEFVIGGAFVAYVLYNSLGIPPLLAMPLAAVFFFGLGWAGYFLLIPRLSRSDDPEIMSFLMMYGMSIALAAVMLLLFEADSRSIDYAFEPISMKVGLVYVSTARLVAFGVTLAMSAALAWFLFRTLPGKALRATIMNREAIQIVGVDVIKLSAFAFALATAIAGVSGVLVALVFPAFNPFSGTDYAIIGFIVVVLGGLGNPVGALLAGLLYGLAEQMSTVFLPQAMAQIVGFLILVTVILVRPTGILGWRAQR</sequence>
<gene>
    <name evidence="10" type="ORF">FHP08_12515</name>
</gene>
<dbReference type="OrthoDB" id="32289at2"/>
<dbReference type="Pfam" id="PF02653">
    <property type="entry name" value="BPD_transp_2"/>
    <property type="match status" value="1"/>
</dbReference>
<keyword evidence="5" id="KW-0029">Amino-acid transport</keyword>
<evidence type="ECO:0000256" key="3">
    <source>
        <dbReference type="ARBA" id="ARBA00022475"/>
    </source>
</evidence>
<accession>A0A5C8NS93</accession>
<comment type="subcellular location">
    <subcellularLocation>
        <location evidence="1">Cell membrane</location>
        <topology evidence="1">Multi-pass membrane protein</topology>
    </subcellularLocation>
</comment>
<dbReference type="GO" id="GO:0022857">
    <property type="term" value="F:transmembrane transporter activity"/>
    <property type="evidence" value="ECO:0007669"/>
    <property type="project" value="InterPro"/>
</dbReference>
<keyword evidence="4 9" id="KW-0812">Transmembrane</keyword>
<keyword evidence="3" id="KW-1003">Cell membrane</keyword>
<feature type="transmembrane region" description="Helical" evidence="9">
    <location>
        <begin position="64"/>
        <end position="84"/>
    </location>
</feature>
<feature type="transmembrane region" description="Helical" evidence="9">
    <location>
        <begin position="40"/>
        <end position="58"/>
    </location>
</feature>
<keyword evidence="2" id="KW-0813">Transport</keyword>
<evidence type="ECO:0000256" key="7">
    <source>
        <dbReference type="ARBA" id="ARBA00023136"/>
    </source>
</evidence>
<dbReference type="GO" id="GO:0005886">
    <property type="term" value="C:plasma membrane"/>
    <property type="evidence" value="ECO:0007669"/>
    <property type="project" value="UniProtKB-SubCell"/>
</dbReference>
<dbReference type="PANTHER" id="PTHR11795">
    <property type="entry name" value="BRANCHED-CHAIN AMINO ACID TRANSPORT SYSTEM PERMEASE PROTEIN LIVH"/>
    <property type="match status" value="1"/>
</dbReference>
<dbReference type="RefSeq" id="WP_147704820.1">
    <property type="nucleotide sequence ID" value="NZ_VDUY01000005.1"/>
</dbReference>
<dbReference type="PANTHER" id="PTHR11795:SF445">
    <property type="entry name" value="AMINO ACID ABC TRANSPORTER PERMEASE PROTEIN"/>
    <property type="match status" value="1"/>
</dbReference>
<dbReference type="CDD" id="cd06582">
    <property type="entry name" value="TM_PBP1_LivH_like"/>
    <property type="match status" value="1"/>
</dbReference>
<dbReference type="EMBL" id="VDUY01000005">
    <property type="protein sequence ID" value="TXL64571.1"/>
    <property type="molecule type" value="Genomic_DNA"/>
</dbReference>
<evidence type="ECO:0000313" key="11">
    <source>
        <dbReference type="Proteomes" id="UP000321548"/>
    </source>
</evidence>
<feature type="transmembrane region" description="Helical" evidence="9">
    <location>
        <begin position="96"/>
        <end position="117"/>
    </location>
</feature>
<evidence type="ECO:0000256" key="9">
    <source>
        <dbReference type="SAM" id="Phobius"/>
    </source>
</evidence>
<protein>
    <submittedName>
        <fullName evidence="10">Branched-chain amino acid ABC transporter permease</fullName>
    </submittedName>
</protein>
<dbReference type="InterPro" id="IPR052157">
    <property type="entry name" value="BCAA_transport_permease"/>
</dbReference>
<evidence type="ECO:0000313" key="10">
    <source>
        <dbReference type="EMBL" id="TXL64571.1"/>
    </source>
</evidence>
<evidence type="ECO:0000256" key="4">
    <source>
        <dbReference type="ARBA" id="ARBA00022692"/>
    </source>
</evidence>
<feature type="transmembrane region" description="Helical" evidence="9">
    <location>
        <begin position="184"/>
        <end position="214"/>
    </location>
</feature>
<feature type="transmembrane region" description="Helical" evidence="9">
    <location>
        <begin position="265"/>
        <end position="289"/>
    </location>
</feature>
<feature type="transmembrane region" description="Helical" evidence="9">
    <location>
        <begin position="12"/>
        <end position="33"/>
    </location>
</feature>
<dbReference type="AlphaFoldDB" id="A0A5C8NS93"/>
<evidence type="ECO:0000256" key="6">
    <source>
        <dbReference type="ARBA" id="ARBA00022989"/>
    </source>
</evidence>
<evidence type="ECO:0000256" key="8">
    <source>
        <dbReference type="ARBA" id="ARBA00037998"/>
    </source>
</evidence>
<evidence type="ECO:0000256" key="2">
    <source>
        <dbReference type="ARBA" id="ARBA00022448"/>
    </source>
</evidence>
<comment type="similarity">
    <text evidence="8">Belongs to the binding-protein-dependent transport system permease family. LivHM subfamily.</text>
</comment>
<proteinExistence type="inferred from homology"/>
<dbReference type="InterPro" id="IPR001851">
    <property type="entry name" value="ABC_transp_permease"/>
</dbReference>
<keyword evidence="7 9" id="KW-0472">Membrane</keyword>
<feature type="transmembrane region" description="Helical" evidence="9">
    <location>
        <begin position="226"/>
        <end position="253"/>
    </location>
</feature>
<comment type="caution">
    <text evidence="10">The sequence shown here is derived from an EMBL/GenBank/DDBJ whole genome shotgun (WGS) entry which is preliminary data.</text>
</comment>
<keyword evidence="6 9" id="KW-1133">Transmembrane helix</keyword>
<feature type="transmembrane region" description="Helical" evidence="9">
    <location>
        <begin position="137"/>
        <end position="163"/>
    </location>
</feature>
<organism evidence="10 11">
    <name type="scientific">Zeimonas arvi</name>
    <dbReference type="NCBI Taxonomy" id="2498847"/>
    <lineage>
        <taxon>Bacteria</taxon>
        <taxon>Pseudomonadati</taxon>
        <taxon>Pseudomonadota</taxon>
        <taxon>Betaproteobacteria</taxon>
        <taxon>Burkholderiales</taxon>
        <taxon>Burkholderiaceae</taxon>
        <taxon>Zeimonas</taxon>
    </lineage>
</organism>
<dbReference type="GO" id="GO:0006865">
    <property type="term" value="P:amino acid transport"/>
    <property type="evidence" value="ECO:0007669"/>
    <property type="project" value="UniProtKB-KW"/>
</dbReference>
<dbReference type="Proteomes" id="UP000321548">
    <property type="component" value="Unassembled WGS sequence"/>
</dbReference>
<reference evidence="10 11" key="1">
    <citation type="submission" date="2019-06" db="EMBL/GenBank/DDBJ databases">
        <title>Quisquiliibacterium sp. nov., isolated from a maize field.</title>
        <authorList>
            <person name="Lin S.-Y."/>
            <person name="Tsai C.-F."/>
            <person name="Young C.-C."/>
        </authorList>
    </citation>
    <scope>NUCLEOTIDE SEQUENCE [LARGE SCALE GENOMIC DNA]</scope>
    <source>
        <strain evidence="10 11">CC-CFT501</strain>
    </source>
</reference>
<name>A0A5C8NS93_9BURK</name>
<evidence type="ECO:0000256" key="1">
    <source>
        <dbReference type="ARBA" id="ARBA00004651"/>
    </source>
</evidence>